<comment type="caution">
    <text evidence="1">The sequence shown here is derived from an EMBL/GenBank/DDBJ whole genome shotgun (WGS) entry which is preliminary data.</text>
</comment>
<dbReference type="OrthoDB" id="2745898at2759"/>
<organism evidence="1">
    <name type="scientific">Psilocybe cubensis</name>
    <name type="common">Psychedelic mushroom</name>
    <name type="synonym">Stropharia cubensis</name>
    <dbReference type="NCBI Taxonomy" id="181762"/>
    <lineage>
        <taxon>Eukaryota</taxon>
        <taxon>Fungi</taxon>
        <taxon>Dikarya</taxon>
        <taxon>Basidiomycota</taxon>
        <taxon>Agaricomycotina</taxon>
        <taxon>Agaricomycetes</taxon>
        <taxon>Agaricomycetidae</taxon>
        <taxon>Agaricales</taxon>
        <taxon>Agaricineae</taxon>
        <taxon>Strophariaceae</taxon>
        <taxon>Psilocybe</taxon>
    </lineage>
</organism>
<dbReference type="EMBL" id="JAFIQS010000004">
    <property type="protein sequence ID" value="KAG5170487.1"/>
    <property type="molecule type" value="Genomic_DNA"/>
</dbReference>
<reference evidence="1" key="1">
    <citation type="submission" date="2021-02" db="EMBL/GenBank/DDBJ databases">
        <title>Psilocybe cubensis genome.</title>
        <authorList>
            <person name="Mckernan K.J."/>
            <person name="Crawford S."/>
            <person name="Trippe A."/>
            <person name="Kane L.T."/>
            <person name="Mclaughlin S."/>
        </authorList>
    </citation>
    <scope>NUCLEOTIDE SEQUENCE [LARGE SCALE GENOMIC DNA]</scope>
    <source>
        <strain evidence="1">MGC-MH-2018</strain>
    </source>
</reference>
<dbReference type="AlphaFoldDB" id="A0A8H7Y122"/>
<sequence>MNSSFDKVPLEISDMIIDSVAQDDDGKCTNLKNCSMACKGFLPRCRKHIFTSIEVTTRNLVRFVELVDNSPRIALCIRSLSFFVDLDAFNKIPSISLQYITNIRLLSVQVACGEEESMWTRVNPPVRSAVLRLMCLPTLSALGLCCITGIPPSCFVSCHNLECYVHAVEFGYDEYDTPVTISPSATSKSTNAIKLRRLVLVGYVDNLISTYQRGKMIGRPLFDLSGLEQVTFHLSDLEQFLNIDQLLYDSHNLETVQICMENISMLNCIESFVGIFLPSLKNLHIHISSLSLISSGVDTISLLCQQIQTIAHDNVIQYLSLNLLADHNLGLRLEEFQWDAFDQVLLAPNQWLSLEQFDLWVYVNYSAEHPVDKPAFEKLVENVRASKISNLISNKLFKFRAFFDPDPQDHYTYFGA</sequence>
<evidence type="ECO:0000313" key="1">
    <source>
        <dbReference type="EMBL" id="KAG5170487.1"/>
    </source>
</evidence>
<gene>
    <name evidence="1" type="ORF">JR316_004876</name>
</gene>
<accession>A0A8H7Y122</accession>
<name>A0A8H7Y122_PSICU</name>
<proteinExistence type="predicted"/>
<protein>
    <submittedName>
        <fullName evidence="1">Uncharacterized protein</fullName>
    </submittedName>
</protein>